<dbReference type="AlphaFoldDB" id="S8F245"/>
<proteinExistence type="predicted"/>
<dbReference type="InParanoid" id="S8F245"/>
<evidence type="ECO:0000313" key="2">
    <source>
        <dbReference type="Proteomes" id="UP000015241"/>
    </source>
</evidence>
<dbReference type="HOGENOM" id="CLU_2386196_0_0_1"/>
<name>S8F245_FOMSC</name>
<protein>
    <submittedName>
        <fullName evidence="1">Uncharacterized protein</fullName>
    </submittedName>
</protein>
<keyword evidence="2" id="KW-1185">Reference proteome</keyword>
<evidence type="ECO:0000313" key="1">
    <source>
        <dbReference type="EMBL" id="EPS95840.1"/>
    </source>
</evidence>
<sequence length="94" mass="10556">MAPQQVFENDPKGWLSVSIDKQAAPGYGITMQGHWHDCHSLGTSLHKPAIRVQVMRNSEGLFWRVIDKRANKVYSKTGPVEDGLEALKQLRDAL</sequence>
<organism evidence="1 2">
    <name type="scientific">Fomitopsis schrenkii</name>
    <name type="common">Brown rot fungus</name>
    <dbReference type="NCBI Taxonomy" id="2126942"/>
    <lineage>
        <taxon>Eukaryota</taxon>
        <taxon>Fungi</taxon>
        <taxon>Dikarya</taxon>
        <taxon>Basidiomycota</taxon>
        <taxon>Agaricomycotina</taxon>
        <taxon>Agaricomycetes</taxon>
        <taxon>Polyporales</taxon>
        <taxon>Fomitopsis</taxon>
    </lineage>
</organism>
<gene>
    <name evidence="1" type="ORF">FOMPIDRAFT_1053841</name>
</gene>
<dbReference type="EMBL" id="KE504199">
    <property type="protein sequence ID" value="EPS95840.1"/>
    <property type="molecule type" value="Genomic_DNA"/>
</dbReference>
<dbReference type="Proteomes" id="UP000015241">
    <property type="component" value="Unassembled WGS sequence"/>
</dbReference>
<accession>S8F245</accession>
<reference evidence="1 2" key="1">
    <citation type="journal article" date="2012" name="Science">
        <title>The Paleozoic origin of enzymatic lignin decomposition reconstructed from 31 fungal genomes.</title>
        <authorList>
            <person name="Floudas D."/>
            <person name="Binder M."/>
            <person name="Riley R."/>
            <person name="Barry K."/>
            <person name="Blanchette R.A."/>
            <person name="Henrissat B."/>
            <person name="Martinez A.T."/>
            <person name="Otillar R."/>
            <person name="Spatafora J.W."/>
            <person name="Yadav J.S."/>
            <person name="Aerts A."/>
            <person name="Benoit I."/>
            <person name="Boyd A."/>
            <person name="Carlson A."/>
            <person name="Copeland A."/>
            <person name="Coutinho P.M."/>
            <person name="de Vries R.P."/>
            <person name="Ferreira P."/>
            <person name="Findley K."/>
            <person name="Foster B."/>
            <person name="Gaskell J."/>
            <person name="Glotzer D."/>
            <person name="Gorecki P."/>
            <person name="Heitman J."/>
            <person name="Hesse C."/>
            <person name="Hori C."/>
            <person name="Igarashi K."/>
            <person name="Jurgens J.A."/>
            <person name="Kallen N."/>
            <person name="Kersten P."/>
            <person name="Kohler A."/>
            <person name="Kuees U."/>
            <person name="Kumar T.K.A."/>
            <person name="Kuo A."/>
            <person name="LaButti K."/>
            <person name="Larrondo L.F."/>
            <person name="Lindquist E."/>
            <person name="Ling A."/>
            <person name="Lombard V."/>
            <person name="Lucas S."/>
            <person name="Lundell T."/>
            <person name="Martin R."/>
            <person name="McLaughlin D.J."/>
            <person name="Morgenstern I."/>
            <person name="Morin E."/>
            <person name="Murat C."/>
            <person name="Nagy L.G."/>
            <person name="Nolan M."/>
            <person name="Ohm R.A."/>
            <person name="Patyshakuliyeva A."/>
            <person name="Rokas A."/>
            <person name="Ruiz-Duenas F.J."/>
            <person name="Sabat G."/>
            <person name="Salamov A."/>
            <person name="Samejima M."/>
            <person name="Schmutz J."/>
            <person name="Slot J.C."/>
            <person name="St John F."/>
            <person name="Stenlid J."/>
            <person name="Sun H."/>
            <person name="Sun S."/>
            <person name="Syed K."/>
            <person name="Tsang A."/>
            <person name="Wiebenga A."/>
            <person name="Young D."/>
            <person name="Pisabarro A."/>
            <person name="Eastwood D.C."/>
            <person name="Martin F."/>
            <person name="Cullen D."/>
            <person name="Grigoriev I.V."/>
            <person name="Hibbett D.S."/>
        </authorList>
    </citation>
    <scope>NUCLEOTIDE SEQUENCE</scope>
    <source>
        <strain evidence="2">FP-58527</strain>
    </source>
</reference>